<keyword evidence="11 15" id="KW-0234">DNA repair</keyword>
<evidence type="ECO:0000256" key="10">
    <source>
        <dbReference type="ARBA" id="ARBA00023172"/>
    </source>
</evidence>
<keyword evidence="5" id="KW-0479">Metal-binding</keyword>
<dbReference type="InterPro" id="IPR016281">
    <property type="entry name" value="Endonuclease_RusA"/>
</dbReference>
<dbReference type="SUPFAM" id="SSF103084">
    <property type="entry name" value="Holliday junction resolvase RusA"/>
    <property type="match status" value="1"/>
</dbReference>
<dbReference type="Proteomes" id="UP000190023">
    <property type="component" value="Unassembled WGS sequence"/>
</dbReference>
<evidence type="ECO:0000256" key="6">
    <source>
        <dbReference type="ARBA" id="ARBA00022759"/>
    </source>
</evidence>
<dbReference type="GO" id="GO:0008821">
    <property type="term" value="F:crossover junction DNA endonuclease activity"/>
    <property type="evidence" value="ECO:0007669"/>
    <property type="project" value="UniProtKB-EC"/>
</dbReference>
<gene>
    <name evidence="16" type="ORF">B0188_05650</name>
</gene>
<evidence type="ECO:0000256" key="2">
    <source>
        <dbReference type="ARBA" id="ARBA00011738"/>
    </source>
</evidence>
<dbReference type="EMBL" id="MUYB01000021">
    <property type="protein sequence ID" value="OOS04186.1"/>
    <property type="molecule type" value="Genomic_DNA"/>
</dbReference>
<organism evidence="16 17">
    <name type="scientific">[Haemophilus] felis</name>
    <dbReference type="NCBI Taxonomy" id="123822"/>
    <lineage>
        <taxon>Bacteria</taxon>
        <taxon>Pseudomonadati</taxon>
        <taxon>Pseudomonadota</taxon>
        <taxon>Gammaproteobacteria</taxon>
        <taxon>Pasteurellales</taxon>
        <taxon>Pasteurellaceae</taxon>
    </lineage>
</organism>
<accession>A0A1T0B2B8</accession>
<evidence type="ECO:0000256" key="11">
    <source>
        <dbReference type="ARBA" id="ARBA00023204"/>
    </source>
</evidence>
<keyword evidence="8 15" id="KW-0378">Hydrolase</keyword>
<evidence type="ECO:0000256" key="12">
    <source>
        <dbReference type="ARBA" id="ARBA00024745"/>
    </source>
</evidence>
<comment type="caution">
    <text evidence="16">The sequence shown here is derived from an EMBL/GenBank/DDBJ whole genome shotgun (WGS) entry which is preliminary data.</text>
</comment>
<evidence type="ECO:0000256" key="15">
    <source>
        <dbReference type="PIRNR" id="PIRNR001007"/>
    </source>
</evidence>
<dbReference type="InterPro" id="IPR036614">
    <property type="entry name" value="RusA-like_sf"/>
</dbReference>
<keyword evidence="10" id="KW-0233">DNA recombination</keyword>
<comment type="function">
    <text evidence="12">Endonuclease that resolves Holliday junction intermediates made during homologous genetic recombination and DNA repair. Exhibits sequence and structure-selective cleavage of four-way DNA junctions, where it introduces symmetrical nicks in two strands of the same polarity at the 5' side of CC dinucleotides. Corrects the defects in genetic recombination and DNA repair associated with inactivation of RuvAB or RuvC.</text>
</comment>
<dbReference type="EC" id="3.1.21.10" evidence="14 15"/>
<comment type="catalytic activity">
    <reaction evidence="13 15">
        <text>Endonucleolytic cleavage at a junction such as a reciprocal single-stranded crossover between two homologous DNA duplexes (Holliday junction).</text>
        <dbReference type="EC" id="3.1.21.10"/>
    </reaction>
</comment>
<evidence type="ECO:0000256" key="3">
    <source>
        <dbReference type="ARBA" id="ARBA00014885"/>
    </source>
</evidence>
<sequence length="119" mass="13675">MAEEITLELPYPPTINHYWKHTKQGRHYITDKGRAYQSKVKEVCSGSVPFTKPVSVKVQVWLPDKRRRDLDNLWKVLLDSLVNAKIVADDCWQAMPKQSIEAMGVMKGGKLVVRLREIA</sequence>
<evidence type="ECO:0000313" key="17">
    <source>
        <dbReference type="Proteomes" id="UP000190023"/>
    </source>
</evidence>
<dbReference type="Pfam" id="PF05866">
    <property type="entry name" value="RusA"/>
    <property type="match status" value="1"/>
</dbReference>
<evidence type="ECO:0000256" key="4">
    <source>
        <dbReference type="ARBA" id="ARBA00022722"/>
    </source>
</evidence>
<evidence type="ECO:0000256" key="7">
    <source>
        <dbReference type="ARBA" id="ARBA00022763"/>
    </source>
</evidence>
<evidence type="ECO:0000256" key="13">
    <source>
        <dbReference type="ARBA" id="ARBA00029354"/>
    </source>
</evidence>
<comment type="similarity">
    <text evidence="15">Belongs to the rusA family.</text>
</comment>
<dbReference type="InterPro" id="IPR008822">
    <property type="entry name" value="Endonuclease_RusA-like"/>
</dbReference>
<proteinExistence type="inferred from homology"/>
<evidence type="ECO:0000256" key="9">
    <source>
        <dbReference type="ARBA" id="ARBA00022842"/>
    </source>
</evidence>
<keyword evidence="4 15" id="KW-0540">Nuclease</keyword>
<dbReference type="GO" id="GO:0006310">
    <property type="term" value="P:DNA recombination"/>
    <property type="evidence" value="ECO:0007669"/>
    <property type="project" value="UniProtKB-KW"/>
</dbReference>
<dbReference type="STRING" id="123822.B0188_05650"/>
<keyword evidence="9" id="KW-0460">Magnesium</keyword>
<protein>
    <recommendedName>
        <fullName evidence="3 15">Crossover junction endodeoxyribonuclease rusA</fullName>
        <ecNumber evidence="14 15">3.1.21.10</ecNumber>
    </recommendedName>
</protein>
<comment type="subunit">
    <text evidence="2">Homodimer.</text>
</comment>
<dbReference type="PIRSF" id="PIRSF001007">
    <property type="entry name" value="RusA"/>
    <property type="match status" value="1"/>
</dbReference>
<evidence type="ECO:0000256" key="1">
    <source>
        <dbReference type="ARBA" id="ARBA00001946"/>
    </source>
</evidence>
<dbReference type="Gene3D" id="3.30.1330.70">
    <property type="entry name" value="Holliday junction resolvase RusA"/>
    <property type="match status" value="1"/>
</dbReference>
<evidence type="ECO:0000256" key="5">
    <source>
        <dbReference type="ARBA" id="ARBA00022723"/>
    </source>
</evidence>
<keyword evidence="7 15" id="KW-0227">DNA damage</keyword>
<dbReference type="GO" id="GO:0000287">
    <property type="term" value="F:magnesium ion binding"/>
    <property type="evidence" value="ECO:0007669"/>
    <property type="project" value="InterPro"/>
</dbReference>
<keyword evidence="6 15" id="KW-0255">Endonuclease</keyword>
<evidence type="ECO:0000313" key="16">
    <source>
        <dbReference type="EMBL" id="OOS04186.1"/>
    </source>
</evidence>
<name>A0A1T0B2B8_9PAST</name>
<evidence type="ECO:0000256" key="14">
    <source>
        <dbReference type="ARBA" id="ARBA00029488"/>
    </source>
</evidence>
<comment type="function">
    <text evidence="15">Endonuclease that resolves Holliday junction intermediates made during homologous genetic recombination and DNA repair. Exhibits sequence and structure-selective cleavage of four-way DNA junctions, where it introduces symmetrical nicks in two strands of the same polarity at the 5' side of dinucleotides. Corrects the defects in genetic recombination and DNA repair associated with inactivation of ruvAB or ruvC.</text>
</comment>
<reference evidence="16 17" key="1">
    <citation type="submission" date="2017-02" db="EMBL/GenBank/DDBJ databases">
        <title>Draft genome sequence of Haemophilus felis CCUG 31170 type strain.</title>
        <authorList>
            <person name="Engstrom-Jakobsson H."/>
            <person name="Salva-Serra F."/>
            <person name="Thorell K."/>
            <person name="Gonzales-Siles L."/>
            <person name="Karlsson R."/>
            <person name="Boulund F."/>
            <person name="Engstrand L."/>
            <person name="Kristiansson E."/>
            <person name="Moore E."/>
        </authorList>
    </citation>
    <scope>NUCLEOTIDE SEQUENCE [LARGE SCALE GENOMIC DNA]</scope>
    <source>
        <strain evidence="16 17">CCUG 31170</strain>
    </source>
</reference>
<evidence type="ECO:0000256" key="8">
    <source>
        <dbReference type="ARBA" id="ARBA00022801"/>
    </source>
</evidence>
<dbReference type="GO" id="GO:0006281">
    <property type="term" value="P:DNA repair"/>
    <property type="evidence" value="ECO:0007669"/>
    <property type="project" value="UniProtKB-KW"/>
</dbReference>
<keyword evidence="17" id="KW-1185">Reference proteome</keyword>
<comment type="cofactor">
    <cofactor evidence="1">
        <name>Mg(2+)</name>
        <dbReference type="ChEBI" id="CHEBI:18420"/>
    </cofactor>
</comment>
<dbReference type="AlphaFoldDB" id="A0A1T0B2B8"/>